<keyword evidence="3" id="KW-0378">Hydrolase</keyword>
<evidence type="ECO:0000313" key="9">
    <source>
        <dbReference type="EMBL" id="MBY8823228.1"/>
    </source>
</evidence>
<dbReference type="Proteomes" id="UP000706039">
    <property type="component" value="Unassembled WGS sequence"/>
</dbReference>
<dbReference type="Pfam" id="PF00675">
    <property type="entry name" value="Peptidase_M16"/>
    <property type="match status" value="1"/>
</dbReference>
<feature type="chain" id="PRO_5045954688" evidence="6">
    <location>
        <begin position="22"/>
        <end position="954"/>
    </location>
</feature>
<evidence type="ECO:0000256" key="2">
    <source>
        <dbReference type="ARBA" id="ARBA00022670"/>
    </source>
</evidence>
<comment type="similarity">
    <text evidence="1">Belongs to the peptidase M16 family.</text>
</comment>
<accession>A0ABS7PPN1</accession>
<proteinExistence type="inferred from homology"/>
<evidence type="ECO:0000256" key="4">
    <source>
        <dbReference type="ARBA" id="ARBA00022833"/>
    </source>
</evidence>
<dbReference type="PANTHER" id="PTHR43690:SF17">
    <property type="entry name" value="PROTEIN YHJJ"/>
    <property type="match status" value="1"/>
</dbReference>
<dbReference type="Pfam" id="PF05193">
    <property type="entry name" value="Peptidase_M16_C"/>
    <property type="match status" value="2"/>
</dbReference>
<dbReference type="InterPro" id="IPR050626">
    <property type="entry name" value="Peptidase_M16"/>
</dbReference>
<dbReference type="SUPFAM" id="SSF63411">
    <property type="entry name" value="LuxS/MPP-like metallohydrolase"/>
    <property type="match status" value="3"/>
</dbReference>
<evidence type="ECO:0000256" key="3">
    <source>
        <dbReference type="ARBA" id="ARBA00022801"/>
    </source>
</evidence>
<evidence type="ECO:0000256" key="6">
    <source>
        <dbReference type="SAM" id="SignalP"/>
    </source>
</evidence>
<dbReference type="EMBL" id="JAINVV010000005">
    <property type="protein sequence ID" value="MBY8823228.1"/>
    <property type="molecule type" value="Genomic_DNA"/>
</dbReference>
<feature type="signal peptide" evidence="6">
    <location>
        <begin position="1"/>
        <end position="21"/>
    </location>
</feature>
<evidence type="ECO:0000259" key="7">
    <source>
        <dbReference type="Pfam" id="PF00675"/>
    </source>
</evidence>
<evidence type="ECO:0000256" key="1">
    <source>
        <dbReference type="ARBA" id="ARBA00007261"/>
    </source>
</evidence>
<dbReference type="InterPro" id="IPR007863">
    <property type="entry name" value="Peptidase_M16_C"/>
</dbReference>
<keyword evidence="2" id="KW-0645">Protease</keyword>
<evidence type="ECO:0000256" key="5">
    <source>
        <dbReference type="ARBA" id="ARBA00023049"/>
    </source>
</evidence>
<feature type="domain" description="Peptidase M16 N-terminal" evidence="7">
    <location>
        <begin position="60"/>
        <end position="179"/>
    </location>
</feature>
<dbReference type="RefSeq" id="WP_222990345.1">
    <property type="nucleotide sequence ID" value="NZ_JAINVV010000005.1"/>
</dbReference>
<keyword evidence="5" id="KW-0482">Metalloprotease</keyword>
<gene>
    <name evidence="9" type="ORF">K7G82_13060</name>
</gene>
<keyword evidence="10" id="KW-1185">Reference proteome</keyword>
<protein>
    <submittedName>
        <fullName evidence="9">Insulinase family protein</fullName>
    </submittedName>
</protein>
<keyword evidence="6" id="KW-0732">Signal</keyword>
<reference evidence="9 10" key="1">
    <citation type="submission" date="2021-08" db="EMBL/GenBank/DDBJ databases">
        <authorList>
            <person name="Tuo L."/>
        </authorList>
    </citation>
    <scope>NUCLEOTIDE SEQUENCE [LARGE SCALE GENOMIC DNA]</scope>
    <source>
        <strain evidence="9 10">JCM 31229</strain>
    </source>
</reference>
<keyword evidence="4" id="KW-0862">Zinc</keyword>
<evidence type="ECO:0000259" key="8">
    <source>
        <dbReference type="Pfam" id="PF05193"/>
    </source>
</evidence>
<dbReference type="InterPro" id="IPR011765">
    <property type="entry name" value="Pept_M16_N"/>
</dbReference>
<evidence type="ECO:0000313" key="10">
    <source>
        <dbReference type="Proteomes" id="UP000706039"/>
    </source>
</evidence>
<feature type="domain" description="Peptidase M16 C-terminal" evidence="8">
    <location>
        <begin position="214"/>
        <end position="396"/>
    </location>
</feature>
<dbReference type="PANTHER" id="PTHR43690">
    <property type="entry name" value="NARDILYSIN"/>
    <property type="match status" value="1"/>
</dbReference>
<feature type="domain" description="Peptidase M16 C-terminal" evidence="8">
    <location>
        <begin position="705"/>
        <end position="882"/>
    </location>
</feature>
<comment type="caution">
    <text evidence="9">The sequence shown here is derived from an EMBL/GenBank/DDBJ whole genome shotgun (WGS) entry which is preliminary data.</text>
</comment>
<organism evidence="9 10">
    <name type="scientific">Sphingomonas colocasiae</name>
    <dbReference type="NCBI Taxonomy" id="1848973"/>
    <lineage>
        <taxon>Bacteria</taxon>
        <taxon>Pseudomonadati</taxon>
        <taxon>Pseudomonadota</taxon>
        <taxon>Alphaproteobacteria</taxon>
        <taxon>Sphingomonadales</taxon>
        <taxon>Sphingomonadaceae</taxon>
        <taxon>Sphingomonas</taxon>
    </lineage>
</organism>
<name>A0ABS7PPN1_9SPHN</name>
<sequence length="954" mass="107176">MRLKFLLPISCSLMIVGLHGAAVAKAVVQPVSANEIKLDPEIRHGKLANGFTYYIRRNVRPAKRVEMRLVVKAGTMQQDRDQVEYAHLVEHIVANHVAGDLGTIWEWVQGWGGKIGTDFNAETSDDRTIYRLSLPSDQPELFAQALGIQRGWAQGAVLSVKDTARERKAVLAEILGSRNRQSRIMDQVAPEITSYYDTWDERQASIQRSDDAPVLRYYRDWYRPDTQAIIIVGDIDPMAVEAMVRKTFGNLPRGVGKRSPTVRPAPIPVRDRFRIITDPEQKEVQLRQIIASRGAEATGYQGLRSEIVTQLLERMYVDRELRLRDTFDPVQARSAQDTDVTSFSGRYSGGVRTTQSHFTLHPDRMREGVDAGLAVRRAVQVEGFQQVELDRARQLLGRDLLSEQLPLEERPLTSGSMVLAITDHFVKASPFQSWGDYERTHRQILASITLADINKAAREAWKGTNRELLLLAPPKLLASMPSEAIIRAWMNEAEQRPAVAYVPRVSADTLKTNVELPAYAGNLLVTRFEELGLTRVVIPENGVTIILKPDRDLSKRDIRGGQIHIAATRPMGAEAWSGNAYLNARQAGNLAYLGGVGGLSPFDYARLRIERGIWTSPGVDELETQYLAGAPRKELDMLMQLTHAHFTQVQRSEDAFRLNSRQLRDHFNKLGEKSPQKILADRVWEVSSRHSADRPKLDASNFDTLDYDMALGYYQQMMGNAGQFLFVVQGRFDPADITPTLVKYLSKLPSSGPAEIFGRKRPFQLRHDAVKETVYAGGDENASVILKIAGPVAVRREDEKKTRAFNNIMRARLHDRLREKENGTYSVQFGASMSRSAGEFSVSVSFDCKAVDVDRMVAAAIDELRKLRENGPTAAEVAKAMQLDATYLATLDDDIYFWPGRLSTRYVEESGADSAFEPVQYDQVTIESIKALAEKLIDPTKIQQYVRLPEAMRK</sequence>
<dbReference type="Gene3D" id="3.30.830.10">
    <property type="entry name" value="Metalloenzyme, LuxS/M16 peptidase-like"/>
    <property type="match status" value="4"/>
</dbReference>
<dbReference type="InterPro" id="IPR011249">
    <property type="entry name" value="Metalloenz_LuxS/M16"/>
</dbReference>